<gene>
    <name evidence="4" type="ORF">F1D05_19785</name>
</gene>
<keyword evidence="5" id="KW-1185">Reference proteome</keyword>
<dbReference type="Pfam" id="PF00291">
    <property type="entry name" value="PALP"/>
    <property type="match status" value="1"/>
</dbReference>
<sequence>MLWHHNPAGRDWRCSAAPTEVLAFHRGLADYAPTPLREVPSLAAELGVGRLLVKDESQRLGLGAFKALGAWWAIHCAVQEHTGSLELVTATDGNHGRAVARMAAMLGLPAHVFVPDVISERAVDAIRAEGATVTVVPKSYDAAVAAAASVATGNRVLIQDAAWPGYEVVPQRIVDGYSTLFREIVVEPDLVVVPMGVGSVAQAAVTHYRSCAAAPVVLGVEPERAACISASLEADELVSVSTGTTVMAGLNCGTPSTLAWPVLRAGLSAAVTVEEDEALSAERDLGAAGISSGASGAATLAGLRAALAAGHREELGLTEDSTVVLISTEASPEFGRHSAT</sequence>
<dbReference type="PANTHER" id="PTHR42937">
    <property type="match status" value="1"/>
</dbReference>
<dbReference type="Gene3D" id="3.40.50.1100">
    <property type="match status" value="2"/>
</dbReference>
<dbReference type="SUPFAM" id="SSF53686">
    <property type="entry name" value="Tryptophan synthase beta subunit-like PLP-dependent enzymes"/>
    <property type="match status" value="1"/>
</dbReference>
<reference evidence="5" key="1">
    <citation type="submission" date="2019-09" db="EMBL/GenBank/DDBJ databases">
        <title>Antimicrobial potential of Antarctic Bacteria.</title>
        <authorList>
            <person name="Benaud N."/>
            <person name="Edwards R.J."/>
            <person name="Ferrari B.C."/>
        </authorList>
    </citation>
    <scope>NUCLEOTIDE SEQUENCE [LARGE SCALE GENOMIC DNA]</scope>
    <source>
        <strain evidence="5">SPB151</strain>
    </source>
</reference>
<dbReference type="EMBL" id="CP043661">
    <property type="protein sequence ID" value="QNE19750.1"/>
    <property type="molecule type" value="Genomic_DNA"/>
</dbReference>
<evidence type="ECO:0000256" key="2">
    <source>
        <dbReference type="ARBA" id="ARBA00022898"/>
    </source>
</evidence>
<dbReference type="GO" id="GO:1901605">
    <property type="term" value="P:alpha-amino acid metabolic process"/>
    <property type="evidence" value="ECO:0007669"/>
    <property type="project" value="UniProtKB-ARBA"/>
</dbReference>
<comment type="cofactor">
    <cofactor evidence="1">
        <name>pyridoxal 5'-phosphate</name>
        <dbReference type="ChEBI" id="CHEBI:597326"/>
    </cofactor>
</comment>
<dbReference type="AlphaFoldDB" id="A0A7G6X0I5"/>
<dbReference type="InterPro" id="IPR001926">
    <property type="entry name" value="TrpB-like_PALP"/>
</dbReference>
<evidence type="ECO:0000313" key="5">
    <source>
        <dbReference type="Proteomes" id="UP000515563"/>
    </source>
</evidence>
<dbReference type="KEGG" id="kqi:F1D05_19785"/>
<evidence type="ECO:0000256" key="1">
    <source>
        <dbReference type="ARBA" id="ARBA00001933"/>
    </source>
</evidence>
<feature type="domain" description="Tryptophan synthase beta chain-like PALP" evidence="3">
    <location>
        <begin position="31"/>
        <end position="328"/>
    </location>
</feature>
<keyword evidence="2" id="KW-0663">Pyridoxal phosphate</keyword>
<dbReference type="RefSeq" id="WP_185441690.1">
    <property type="nucleotide sequence ID" value="NZ_CP043661.1"/>
</dbReference>
<evidence type="ECO:0000313" key="4">
    <source>
        <dbReference type="EMBL" id="QNE19750.1"/>
    </source>
</evidence>
<organism evidence="4 5">
    <name type="scientific">Kribbella qitaiheensis</name>
    <dbReference type="NCBI Taxonomy" id="1544730"/>
    <lineage>
        <taxon>Bacteria</taxon>
        <taxon>Bacillati</taxon>
        <taxon>Actinomycetota</taxon>
        <taxon>Actinomycetes</taxon>
        <taxon>Propionibacteriales</taxon>
        <taxon>Kribbellaceae</taxon>
        <taxon>Kribbella</taxon>
    </lineage>
</organism>
<accession>A0A7G6X0I5</accession>
<dbReference type="PANTHER" id="PTHR42937:SF1">
    <property type="entry name" value="DIAMINOPROPIONATE AMMONIA-LYASE"/>
    <property type="match status" value="1"/>
</dbReference>
<evidence type="ECO:0000259" key="3">
    <source>
        <dbReference type="Pfam" id="PF00291"/>
    </source>
</evidence>
<protein>
    <submittedName>
        <fullName evidence="4">Pyridoxal-phosphate dependent enzyme</fullName>
    </submittedName>
</protein>
<reference evidence="4 5" key="2">
    <citation type="journal article" date="2020" name="Microbiol. Resour. Announc.">
        <title>Antarctic desert soil bacteria exhibit high novel natural product potential, evaluated through long-read genome sequencing and comparative genomics.</title>
        <authorList>
            <person name="Benaud N."/>
            <person name="Edwards R.J."/>
            <person name="Amos T.G."/>
            <person name="D'Agostino P.M."/>
            <person name="Gutierrez-Chavez C."/>
            <person name="Montgomery K."/>
            <person name="Nicetic I."/>
            <person name="Ferrari B.C."/>
        </authorList>
    </citation>
    <scope>NUCLEOTIDE SEQUENCE [LARGE SCALE GENOMIC DNA]</scope>
    <source>
        <strain evidence="4 5">SPB151</strain>
    </source>
</reference>
<proteinExistence type="predicted"/>
<name>A0A7G6X0I5_9ACTN</name>
<dbReference type="InterPro" id="IPR036052">
    <property type="entry name" value="TrpB-like_PALP_sf"/>
</dbReference>
<dbReference type="Proteomes" id="UP000515563">
    <property type="component" value="Chromosome"/>
</dbReference>